<proteinExistence type="predicted"/>
<gene>
    <name evidence="6" type="ORF">ISU02_14990</name>
</gene>
<dbReference type="Proteomes" id="UP000614200">
    <property type="component" value="Unassembled WGS sequence"/>
</dbReference>
<dbReference type="RefSeq" id="WP_194702655.1">
    <property type="nucleotide sequence ID" value="NZ_JADKNH010000009.1"/>
</dbReference>
<comment type="function">
    <text evidence="2">May play the central regulatory role in sporulation. It may be an element of the effector pathway responsible for the activation of sporulation genes in response to nutritional stress. Spo0A may act in concert with spo0H (a sigma factor) to control the expression of some genes that are critical to the sporulation process.</text>
</comment>
<reference evidence="6 7" key="1">
    <citation type="submission" date="2020-11" db="EMBL/GenBank/DDBJ databases">
        <title>Fusibacter basophilias sp. nov.</title>
        <authorList>
            <person name="Qiu D."/>
        </authorList>
    </citation>
    <scope>NUCLEOTIDE SEQUENCE [LARGE SCALE GENOMIC DNA]</scope>
    <source>
        <strain evidence="6 7">Q10-2</strain>
    </source>
</reference>
<dbReference type="InterPro" id="IPR037522">
    <property type="entry name" value="HD_GYP_dom"/>
</dbReference>
<dbReference type="PROSITE" id="PS51832">
    <property type="entry name" value="HD_GYP"/>
    <property type="match status" value="1"/>
</dbReference>
<evidence type="ECO:0000256" key="2">
    <source>
        <dbReference type="ARBA" id="ARBA00024867"/>
    </source>
</evidence>
<evidence type="ECO:0000256" key="3">
    <source>
        <dbReference type="PROSITE-ProRule" id="PRU00169"/>
    </source>
</evidence>
<evidence type="ECO:0000313" key="6">
    <source>
        <dbReference type="EMBL" id="MBF4694414.1"/>
    </source>
</evidence>
<dbReference type="PROSITE" id="PS50110">
    <property type="entry name" value="RESPONSE_REGULATORY"/>
    <property type="match status" value="1"/>
</dbReference>
<dbReference type="InterPro" id="IPR001789">
    <property type="entry name" value="Sig_transdc_resp-reg_receiver"/>
</dbReference>
<dbReference type="Pfam" id="PF13487">
    <property type="entry name" value="HD_5"/>
    <property type="match status" value="1"/>
</dbReference>
<dbReference type="Pfam" id="PF00072">
    <property type="entry name" value="Response_reg"/>
    <property type="match status" value="1"/>
</dbReference>
<dbReference type="InterPro" id="IPR011006">
    <property type="entry name" value="CheY-like_superfamily"/>
</dbReference>
<dbReference type="Gene3D" id="3.40.50.2300">
    <property type="match status" value="1"/>
</dbReference>
<dbReference type="PANTHER" id="PTHR45228">
    <property type="entry name" value="CYCLIC DI-GMP PHOSPHODIESTERASE TM_0186-RELATED"/>
    <property type="match status" value="1"/>
</dbReference>
<dbReference type="InterPro" id="IPR052020">
    <property type="entry name" value="Cyclic_di-GMP/3'3'-cGAMP_PDE"/>
</dbReference>
<dbReference type="SUPFAM" id="SSF109604">
    <property type="entry name" value="HD-domain/PDEase-like"/>
    <property type="match status" value="1"/>
</dbReference>
<evidence type="ECO:0000259" key="5">
    <source>
        <dbReference type="PROSITE" id="PS51832"/>
    </source>
</evidence>
<dbReference type="PANTHER" id="PTHR45228:SF5">
    <property type="entry name" value="CYCLIC DI-GMP PHOSPHODIESTERASE VC_1348-RELATED"/>
    <property type="match status" value="1"/>
</dbReference>
<feature type="modified residue" description="4-aspartylphosphate" evidence="3">
    <location>
        <position position="52"/>
    </location>
</feature>
<feature type="domain" description="HD-GYP" evidence="5">
    <location>
        <begin position="146"/>
        <end position="356"/>
    </location>
</feature>
<feature type="domain" description="Response regulatory" evidence="4">
    <location>
        <begin position="4"/>
        <end position="119"/>
    </location>
</feature>
<protein>
    <recommendedName>
        <fullName evidence="1">Stage 0 sporulation protein A homolog</fullName>
    </recommendedName>
</protein>
<comment type="caution">
    <text evidence="6">The sequence shown here is derived from an EMBL/GenBank/DDBJ whole genome shotgun (WGS) entry which is preliminary data.</text>
</comment>
<dbReference type="Gene3D" id="1.10.3210.10">
    <property type="entry name" value="Hypothetical protein af1432"/>
    <property type="match status" value="1"/>
</dbReference>
<evidence type="ECO:0000259" key="4">
    <source>
        <dbReference type="PROSITE" id="PS50110"/>
    </source>
</evidence>
<name>A0ABR9ZXX1_9FIRM</name>
<evidence type="ECO:0000256" key="1">
    <source>
        <dbReference type="ARBA" id="ARBA00018672"/>
    </source>
</evidence>
<keyword evidence="3" id="KW-0597">Phosphoprotein</keyword>
<evidence type="ECO:0000313" key="7">
    <source>
        <dbReference type="Proteomes" id="UP000614200"/>
    </source>
</evidence>
<organism evidence="6 7">
    <name type="scientific">Fusibacter ferrireducens</name>
    <dbReference type="NCBI Taxonomy" id="2785058"/>
    <lineage>
        <taxon>Bacteria</taxon>
        <taxon>Bacillati</taxon>
        <taxon>Bacillota</taxon>
        <taxon>Clostridia</taxon>
        <taxon>Eubacteriales</taxon>
        <taxon>Eubacteriales Family XII. Incertae Sedis</taxon>
        <taxon>Fusibacter</taxon>
    </lineage>
</organism>
<sequence length="358" mass="40974">MDIKILIVDDSSTDMLLIKSILDGYNLVSACDGVEAMALLETDPDIDLMILDLNMPRMNGFEVLEAMKANSDFQKIAVLILTNYDELENEILGLELGAVDYIRKPLNLESLKRRIQIHVKLKSASRSLEEINTILDQTVQERTKELLLTRSITIKALMNLLETRDLESSNHTHRTQWIIKLMCEHLRKKEPYKTLLTDDYIKEIFETAPLHDIGKVGIADSILLKPSKLTQEEFEIMKQHVDFGVNALRVEIQDRLLPSFVRTAMECISGHHEKFDGTGYPKGLKGNEIPLPGRLMAIADVYDALISKRVYKEAFSHEIALEYLKENRGRHFDPDLVDAFMEIKNDVRIIVAKFDQTH</sequence>
<dbReference type="CDD" id="cd00077">
    <property type="entry name" value="HDc"/>
    <property type="match status" value="1"/>
</dbReference>
<dbReference type="InterPro" id="IPR003607">
    <property type="entry name" value="HD/PDEase_dom"/>
</dbReference>
<dbReference type="SMART" id="SM00448">
    <property type="entry name" value="REC"/>
    <property type="match status" value="1"/>
</dbReference>
<keyword evidence="7" id="KW-1185">Reference proteome</keyword>
<dbReference type="SUPFAM" id="SSF52172">
    <property type="entry name" value="CheY-like"/>
    <property type="match status" value="1"/>
</dbReference>
<dbReference type="EMBL" id="JADKNH010000009">
    <property type="protein sequence ID" value="MBF4694414.1"/>
    <property type="molecule type" value="Genomic_DNA"/>
</dbReference>
<accession>A0ABR9ZXX1</accession>